<gene>
    <name evidence="3" type="ORF">DM868_14545</name>
</gene>
<feature type="domain" description="Major facilitator superfamily (MFS) profile" evidence="2">
    <location>
        <begin position="1"/>
        <end position="387"/>
    </location>
</feature>
<proteinExistence type="predicted"/>
<dbReference type="PROSITE" id="PS50850">
    <property type="entry name" value="MFS"/>
    <property type="match status" value="1"/>
</dbReference>
<dbReference type="Gene3D" id="1.20.1250.20">
    <property type="entry name" value="MFS general substrate transporter like domains"/>
    <property type="match status" value="2"/>
</dbReference>
<dbReference type="Pfam" id="PF07690">
    <property type="entry name" value="MFS_1"/>
    <property type="match status" value="1"/>
</dbReference>
<dbReference type="PANTHER" id="PTHR11360">
    <property type="entry name" value="MONOCARBOXYLATE TRANSPORTER"/>
    <property type="match status" value="1"/>
</dbReference>
<dbReference type="InterPro" id="IPR020846">
    <property type="entry name" value="MFS_dom"/>
</dbReference>
<evidence type="ECO:0000259" key="2">
    <source>
        <dbReference type="PROSITE" id="PS50850"/>
    </source>
</evidence>
<dbReference type="InterPro" id="IPR036259">
    <property type="entry name" value="MFS_trans_sf"/>
</dbReference>
<feature type="transmembrane region" description="Helical" evidence="1">
    <location>
        <begin position="278"/>
        <end position="295"/>
    </location>
</feature>
<reference evidence="3 4" key="1">
    <citation type="submission" date="2019-04" db="EMBL/GenBank/DDBJ databases">
        <title>Natronomonas sp. F20-122 a newhaloarchaeon isolated from a saline saltern of Isla Bacuta, Huelva, Spain.</title>
        <authorList>
            <person name="Duran-Viseras A."/>
            <person name="Sanchez-Porro C."/>
            <person name="Ventosa A."/>
        </authorList>
    </citation>
    <scope>NUCLEOTIDE SEQUENCE [LARGE SCALE GENOMIC DNA]</scope>
    <source>
        <strain evidence="3 4">F20-122</strain>
    </source>
</reference>
<dbReference type="InterPro" id="IPR050327">
    <property type="entry name" value="Proton-linked_MCT"/>
</dbReference>
<feature type="transmembrane region" description="Helical" evidence="1">
    <location>
        <begin position="164"/>
        <end position="183"/>
    </location>
</feature>
<keyword evidence="1" id="KW-0472">Membrane</keyword>
<dbReference type="PANTHER" id="PTHR11360:SF284">
    <property type="entry name" value="EG:103B4.3 PROTEIN-RELATED"/>
    <property type="match status" value="1"/>
</dbReference>
<feature type="transmembrane region" description="Helical" evidence="1">
    <location>
        <begin position="131"/>
        <end position="152"/>
    </location>
</feature>
<dbReference type="SUPFAM" id="SSF103473">
    <property type="entry name" value="MFS general substrate transporter"/>
    <property type="match status" value="1"/>
</dbReference>
<dbReference type="GO" id="GO:0022857">
    <property type="term" value="F:transmembrane transporter activity"/>
    <property type="evidence" value="ECO:0007669"/>
    <property type="project" value="InterPro"/>
</dbReference>
<feature type="transmembrane region" description="Helical" evidence="1">
    <location>
        <begin position="49"/>
        <end position="69"/>
    </location>
</feature>
<dbReference type="AlphaFoldDB" id="A0A4U5JEM3"/>
<feature type="transmembrane region" description="Helical" evidence="1">
    <location>
        <begin position="247"/>
        <end position="266"/>
    </location>
</feature>
<dbReference type="EMBL" id="QKNX01000009">
    <property type="protein sequence ID" value="TKR24449.1"/>
    <property type="molecule type" value="Genomic_DNA"/>
</dbReference>
<evidence type="ECO:0000256" key="1">
    <source>
        <dbReference type="SAM" id="Phobius"/>
    </source>
</evidence>
<protein>
    <submittedName>
        <fullName evidence="3">MFS transporter</fullName>
    </submittedName>
</protein>
<feature type="transmembrane region" description="Helical" evidence="1">
    <location>
        <begin position="301"/>
        <end position="322"/>
    </location>
</feature>
<keyword evidence="1" id="KW-1133">Transmembrane helix</keyword>
<feature type="transmembrane region" description="Helical" evidence="1">
    <location>
        <begin position="334"/>
        <end position="358"/>
    </location>
</feature>
<feature type="transmembrane region" description="Helical" evidence="1">
    <location>
        <begin position="364"/>
        <end position="383"/>
    </location>
</feature>
<evidence type="ECO:0000313" key="3">
    <source>
        <dbReference type="EMBL" id="TKR24449.1"/>
    </source>
</evidence>
<feature type="transmembrane region" description="Helical" evidence="1">
    <location>
        <begin position="100"/>
        <end position="119"/>
    </location>
</feature>
<evidence type="ECO:0000313" key="4">
    <source>
        <dbReference type="Proteomes" id="UP000308037"/>
    </source>
</evidence>
<feature type="transmembrane region" description="Helical" evidence="1">
    <location>
        <begin position="216"/>
        <end position="241"/>
    </location>
</feature>
<organism evidence="3 4">
    <name type="scientific">Natronomonas salsuginis</name>
    <dbReference type="NCBI Taxonomy" id="2217661"/>
    <lineage>
        <taxon>Archaea</taxon>
        <taxon>Methanobacteriati</taxon>
        <taxon>Methanobacteriota</taxon>
        <taxon>Stenosarchaea group</taxon>
        <taxon>Halobacteria</taxon>
        <taxon>Halobacteriales</taxon>
        <taxon>Natronomonadaceae</taxon>
        <taxon>Natronomonas</taxon>
    </lineage>
</organism>
<comment type="caution">
    <text evidence="3">The sequence shown here is derived from an EMBL/GenBank/DDBJ whole genome shotgun (WGS) entry which is preliminary data.</text>
</comment>
<keyword evidence="4" id="KW-1185">Reference proteome</keyword>
<dbReference type="InterPro" id="IPR011701">
    <property type="entry name" value="MFS"/>
</dbReference>
<feature type="transmembrane region" description="Helical" evidence="1">
    <location>
        <begin position="76"/>
        <end position="94"/>
    </location>
</feature>
<dbReference type="Proteomes" id="UP000308037">
    <property type="component" value="Unassembled WGS sequence"/>
</dbReference>
<keyword evidence="1" id="KW-0812">Transmembrane</keyword>
<sequence length="395" mass="42080">MAIRSGAGWSSALRFSRWSSPGALCSPSGVLLDPLAEEFDASRVAISTVFSAETFAVYIVAGSMGILLTRLRIRRVIVPVAVWVALLSGGLHVVSSYLGLLMVFAGIGLAMGLVYIIVVSVTPRWFDEHRGIATGIFFAGNGLGMQVMPPVWARLIDGYGVRNAFTIVLLGAAAIYVAAAVVIRRPRIDDDGSERGLDDLLDWLKRLLREPAFPPLFLAMALLYAWYFLISTHAINMFAAWGIERGFATVLFGVIGGSSILARVASGYAGQRLGFRRMIAVSLLLIAVGCFVFIAQTTLAIYAGILLLGIGLGTTSALYVPVLLDIFDPANDTAIVGIFNVAFGAAALVVPPVSTLVVEATGDYRLVLGLTGVVTALNVAVFYRSTAPSRWSDTL</sequence>
<name>A0A4U5JEM3_9EURY</name>
<accession>A0A4U5JEM3</accession>